<dbReference type="PIRSF" id="PIRSF037442">
    <property type="entry name" value="UCP037442_abhydr"/>
    <property type="match status" value="1"/>
</dbReference>
<sequence length="289" mass="30267">MTPAGGAAAPAGGAAAPAAIALEAGDGHRFELISIVPVGARRSLLWLPALGVAARHYLPLAQALARRGTAVFLHEWRGHGSSSLRAGRDCDWGYRELLQLDLAASEAAVAAALPALPRVAGGHSLGGQLAACRAGLAPDACGELWLAGCGAPYWRAFPARERLWLPLAYRVLPWLADRAGSLPGRRIGFGGNEARGVMRDWAGTALSGRYAAAGLGDLEPGMAAARVRLRAVVFDRDWLAPASSLRHLLSRLPQAKAEVATLDAAALGVPADHFQWMKSPGAVADFFDR</sequence>
<keyword evidence="2" id="KW-0378">Hydrolase</keyword>
<dbReference type="Gene3D" id="3.40.50.1820">
    <property type="entry name" value="alpha/beta hydrolase"/>
    <property type="match status" value="1"/>
</dbReference>
<organism evidence="2 3">
    <name type="scientific">Luteimonas padinae</name>
    <dbReference type="NCBI Taxonomy" id="1714359"/>
    <lineage>
        <taxon>Bacteria</taxon>
        <taxon>Pseudomonadati</taxon>
        <taxon>Pseudomonadota</taxon>
        <taxon>Gammaproteobacteria</taxon>
        <taxon>Lysobacterales</taxon>
        <taxon>Lysobacteraceae</taxon>
        <taxon>Luteimonas</taxon>
    </lineage>
</organism>
<name>A0ABV6SXG0_9GAMM</name>
<dbReference type="Pfam" id="PF12146">
    <property type="entry name" value="Hydrolase_4"/>
    <property type="match status" value="1"/>
</dbReference>
<reference evidence="2 3" key="1">
    <citation type="submission" date="2024-09" db="EMBL/GenBank/DDBJ databases">
        <authorList>
            <person name="Sun Q."/>
            <person name="Mori K."/>
        </authorList>
    </citation>
    <scope>NUCLEOTIDE SEQUENCE [LARGE SCALE GENOMIC DNA]</scope>
    <source>
        <strain evidence="2 3">KCTC 52403</strain>
    </source>
</reference>
<proteinExistence type="predicted"/>
<evidence type="ECO:0000313" key="2">
    <source>
        <dbReference type="EMBL" id="MFC0718130.1"/>
    </source>
</evidence>
<dbReference type="InterPro" id="IPR029058">
    <property type="entry name" value="AB_hydrolase_fold"/>
</dbReference>
<dbReference type="GO" id="GO:0016787">
    <property type="term" value="F:hydrolase activity"/>
    <property type="evidence" value="ECO:0007669"/>
    <property type="project" value="UniProtKB-KW"/>
</dbReference>
<evidence type="ECO:0000259" key="1">
    <source>
        <dbReference type="Pfam" id="PF12146"/>
    </source>
</evidence>
<keyword evidence="3" id="KW-1185">Reference proteome</keyword>
<dbReference type="SUPFAM" id="SSF53474">
    <property type="entry name" value="alpha/beta-Hydrolases"/>
    <property type="match status" value="1"/>
</dbReference>
<comment type="caution">
    <text evidence="2">The sequence shown here is derived from an EMBL/GenBank/DDBJ whole genome shotgun (WGS) entry which is preliminary data.</text>
</comment>
<dbReference type="RefSeq" id="WP_189494354.1">
    <property type="nucleotide sequence ID" value="NZ_BMZT01000001.1"/>
</dbReference>
<evidence type="ECO:0000313" key="3">
    <source>
        <dbReference type="Proteomes" id="UP001589898"/>
    </source>
</evidence>
<dbReference type="Proteomes" id="UP001589898">
    <property type="component" value="Unassembled WGS sequence"/>
</dbReference>
<accession>A0ABV6SXG0</accession>
<dbReference type="InterPro" id="IPR017208">
    <property type="entry name" value="UCP037442_abhydr"/>
</dbReference>
<gene>
    <name evidence="2" type="ORF">ACFFFU_10265</name>
</gene>
<protein>
    <submittedName>
        <fullName evidence="2">Alpha/beta fold hydrolase</fullName>
    </submittedName>
</protein>
<dbReference type="InterPro" id="IPR022742">
    <property type="entry name" value="Hydrolase_4"/>
</dbReference>
<feature type="domain" description="Serine aminopeptidase S33" evidence="1">
    <location>
        <begin position="51"/>
        <end position="177"/>
    </location>
</feature>
<dbReference type="EMBL" id="JBHLTF010000031">
    <property type="protein sequence ID" value="MFC0718130.1"/>
    <property type="molecule type" value="Genomic_DNA"/>
</dbReference>